<sequence>MATIREYYDTDPVDLTVHADWQFATKEGTVLGEIRAKVAYDFDANAKFWYMFVPDQLDAREALAVLLGMPIVDACMLKDEGDGVEVLMGHSDYSERQSASTLMFTKRMHFYTDSELSVDQRRELVALAKSKGIYLCVKDREYARKRAESESPLAFISHDSRDKDELVRELAHSLVKLMCPVWYDEFTLKVGDSLRQSIETGLKEARKCVLVLSPSFLGNKGWGRAEFDSVFTREILEQSNVILPVWHNVGVKEIYEYSPRLADKVGLSSALGVQEVARRLAGTIKSKT</sequence>
<dbReference type="InterPro" id="IPR035897">
    <property type="entry name" value="Toll_tir_struct_dom_sf"/>
</dbReference>
<gene>
    <name evidence="2" type="ORF">ACFQY0_20830</name>
</gene>
<evidence type="ECO:0000259" key="1">
    <source>
        <dbReference type="PROSITE" id="PS50104"/>
    </source>
</evidence>
<dbReference type="PROSITE" id="PS50104">
    <property type="entry name" value="TIR"/>
    <property type="match status" value="1"/>
</dbReference>
<protein>
    <submittedName>
        <fullName evidence="2">Toll/interleukin-1 receptor domain-containing protein</fullName>
    </submittedName>
</protein>
<proteinExistence type="predicted"/>
<dbReference type="Pfam" id="PF13676">
    <property type="entry name" value="TIR_2"/>
    <property type="match status" value="1"/>
</dbReference>
<accession>A0ABW2LB28</accession>
<evidence type="ECO:0000313" key="3">
    <source>
        <dbReference type="Proteomes" id="UP001596472"/>
    </source>
</evidence>
<dbReference type="Proteomes" id="UP001596472">
    <property type="component" value="Unassembled WGS sequence"/>
</dbReference>
<dbReference type="Gene3D" id="3.40.50.10140">
    <property type="entry name" value="Toll/interleukin-1 receptor homology (TIR) domain"/>
    <property type="match status" value="1"/>
</dbReference>
<keyword evidence="3" id="KW-1185">Reference proteome</keyword>
<name>A0ABW2LB28_9BACT</name>
<dbReference type="InterPro" id="IPR000157">
    <property type="entry name" value="TIR_dom"/>
</dbReference>
<dbReference type="EMBL" id="JBHTBS010000028">
    <property type="protein sequence ID" value="MFC7339642.1"/>
    <property type="molecule type" value="Genomic_DNA"/>
</dbReference>
<reference evidence="3" key="1">
    <citation type="journal article" date="2019" name="Int. J. Syst. Evol. Microbiol.">
        <title>The Global Catalogue of Microorganisms (GCM) 10K type strain sequencing project: providing services to taxonomists for standard genome sequencing and annotation.</title>
        <authorList>
            <consortium name="The Broad Institute Genomics Platform"/>
            <consortium name="The Broad Institute Genome Sequencing Center for Infectious Disease"/>
            <person name="Wu L."/>
            <person name="Ma J."/>
        </authorList>
    </citation>
    <scope>NUCLEOTIDE SEQUENCE [LARGE SCALE GENOMIC DNA]</scope>
    <source>
        <strain evidence="3">CGMCC 4.1467</strain>
    </source>
</reference>
<feature type="domain" description="TIR" evidence="1">
    <location>
        <begin position="150"/>
        <end position="284"/>
    </location>
</feature>
<evidence type="ECO:0000313" key="2">
    <source>
        <dbReference type="EMBL" id="MFC7339642.1"/>
    </source>
</evidence>
<comment type="caution">
    <text evidence="2">The sequence shown here is derived from an EMBL/GenBank/DDBJ whole genome shotgun (WGS) entry which is preliminary data.</text>
</comment>
<keyword evidence="2" id="KW-0675">Receptor</keyword>
<dbReference type="RefSeq" id="WP_379716849.1">
    <property type="nucleotide sequence ID" value="NZ_JBHTBS010000028.1"/>
</dbReference>
<dbReference type="SUPFAM" id="SSF52200">
    <property type="entry name" value="Toll/Interleukin receptor TIR domain"/>
    <property type="match status" value="1"/>
</dbReference>
<organism evidence="2 3">
    <name type="scientific">Haloferula chungangensis</name>
    <dbReference type="NCBI Taxonomy" id="1048331"/>
    <lineage>
        <taxon>Bacteria</taxon>
        <taxon>Pseudomonadati</taxon>
        <taxon>Verrucomicrobiota</taxon>
        <taxon>Verrucomicrobiia</taxon>
        <taxon>Verrucomicrobiales</taxon>
        <taxon>Verrucomicrobiaceae</taxon>
        <taxon>Haloferula</taxon>
    </lineage>
</organism>